<proteinExistence type="inferred from homology"/>
<evidence type="ECO:0000313" key="5">
    <source>
        <dbReference type="Proteomes" id="UP000050554"/>
    </source>
</evidence>
<feature type="compositionally biased region" description="Polar residues" evidence="3">
    <location>
        <begin position="1"/>
        <end position="15"/>
    </location>
</feature>
<dbReference type="EMBL" id="LJRF01000139">
    <property type="protein sequence ID" value="KPY45628.1"/>
    <property type="molecule type" value="Genomic_DNA"/>
</dbReference>
<dbReference type="PATRIC" id="fig|55398.3.peg.2573"/>
<dbReference type="InterPro" id="IPR006442">
    <property type="entry name" value="Antitoxin_Phd/YefM"/>
</dbReference>
<dbReference type="InterPro" id="IPR036165">
    <property type="entry name" value="YefM-like_sf"/>
</dbReference>
<dbReference type="Proteomes" id="UP000050554">
    <property type="component" value="Unassembled WGS sequence"/>
</dbReference>
<accession>A0A0P9YC86</accession>
<dbReference type="NCBIfam" id="TIGR01552">
    <property type="entry name" value="phd_fam"/>
    <property type="match status" value="1"/>
</dbReference>
<dbReference type="Pfam" id="PF02604">
    <property type="entry name" value="PhdYeFM_antitox"/>
    <property type="match status" value="1"/>
</dbReference>
<protein>
    <recommendedName>
        <fullName evidence="2">Antitoxin</fullName>
    </recommendedName>
</protein>
<comment type="caution">
    <text evidence="4">The sequence shown here is derived from an EMBL/GenBank/DDBJ whole genome shotgun (WGS) entry which is preliminary data.</text>
</comment>
<comment type="function">
    <text evidence="2">Antitoxin component of a type II toxin-antitoxin (TA) system.</text>
</comment>
<sequence>MTTTLSSREFNQDTSGAKKAAKEGPVIITDRGRPAHVLLSIEDYLKLTGSAVSIADLLAMPVDIEFEPQRAAITPRPVDLS</sequence>
<evidence type="ECO:0000256" key="1">
    <source>
        <dbReference type="ARBA" id="ARBA00009981"/>
    </source>
</evidence>
<organism evidence="4 5">
    <name type="scientific">Pseudomonas syringae pv. ribicola</name>
    <dbReference type="NCBI Taxonomy" id="55398"/>
    <lineage>
        <taxon>Bacteria</taxon>
        <taxon>Pseudomonadati</taxon>
        <taxon>Pseudomonadota</taxon>
        <taxon>Gammaproteobacteria</taxon>
        <taxon>Pseudomonadales</taxon>
        <taxon>Pseudomonadaceae</taxon>
        <taxon>Pseudomonas</taxon>
    </lineage>
</organism>
<dbReference type="AlphaFoldDB" id="A0A0P9YC86"/>
<dbReference type="RefSeq" id="WP_004880823.1">
    <property type="nucleotide sequence ID" value="NZ_LJRF01000139.1"/>
</dbReference>
<evidence type="ECO:0000313" key="4">
    <source>
        <dbReference type="EMBL" id="KPY45628.1"/>
    </source>
</evidence>
<name>A0A0P9YC86_PSESI</name>
<evidence type="ECO:0000256" key="3">
    <source>
        <dbReference type="SAM" id="MobiDB-lite"/>
    </source>
</evidence>
<dbReference type="SUPFAM" id="SSF143120">
    <property type="entry name" value="YefM-like"/>
    <property type="match status" value="1"/>
</dbReference>
<dbReference type="Gene3D" id="3.40.1620.10">
    <property type="entry name" value="YefM-like domain"/>
    <property type="match status" value="1"/>
</dbReference>
<comment type="similarity">
    <text evidence="1 2">Belongs to the phD/YefM antitoxin family.</text>
</comment>
<feature type="region of interest" description="Disordered" evidence="3">
    <location>
        <begin position="1"/>
        <end position="25"/>
    </location>
</feature>
<evidence type="ECO:0000256" key="2">
    <source>
        <dbReference type="RuleBase" id="RU362080"/>
    </source>
</evidence>
<reference evidence="4 5" key="1">
    <citation type="submission" date="2015-09" db="EMBL/GenBank/DDBJ databases">
        <title>Genome announcement of multiple Pseudomonas syringae strains.</title>
        <authorList>
            <person name="Thakur S."/>
            <person name="Wang P.W."/>
            <person name="Gong Y."/>
            <person name="Weir B.S."/>
            <person name="Guttman D.S."/>
        </authorList>
    </citation>
    <scope>NUCLEOTIDE SEQUENCE [LARGE SCALE GENOMIC DNA]</scope>
    <source>
        <strain evidence="4 5">ICMP3882</strain>
    </source>
</reference>
<gene>
    <name evidence="4" type="ORF">ALO47_02066</name>
</gene>